<reference evidence="4 5" key="1">
    <citation type="journal article" date="2011" name="J. Gen. Appl. Microbiol.">
        <title>Draft genome sequencing of the enigmatic yeast Saitoella complicata.</title>
        <authorList>
            <person name="Nishida H."/>
            <person name="Hamamoto M."/>
            <person name="Sugiyama J."/>
        </authorList>
    </citation>
    <scope>NUCLEOTIDE SEQUENCE [LARGE SCALE GENOMIC DNA]</scope>
    <source>
        <strain evidence="4 5">NRRL Y-17804</strain>
    </source>
</reference>
<dbReference type="PANTHER" id="PTHR42923:SF17">
    <property type="entry name" value="AMINE OXIDASE DOMAIN-CONTAINING PROTEIN"/>
    <property type="match status" value="1"/>
</dbReference>
<protein>
    <recommendedName>
        <fullName evidence="3">Amine oxidase domain-containing protein</fullName>
    </recommendedName>
</protein>
<evidence type="ECO:0000313" key="4">
    <source>
        <dbReference type="EMBL" id="GAO48429.1"/>
    </source>
</evidence>
<comment type="caution">
    <text evidence="4">The sequence shown here is derived from an EMBL/GenBank/DDBJ whole genome shotgun (WGS) entry which is preliminary data.</text>
</comment>
<keyword evidence="5" id="KW-1185">Reference proteome</keyword>
<name>A0A0E9NF18_SAICN</name>
<dbReference type="Gene3D" id="3.50.50.60">
    <property type="entry name" value="FAD/NAD(P)-binding domain"/>
    <property type="match status" value="1"/>
</dbReference>
<organism evidence="4 5">
    <name type="scientific">Saitoella complicata (strain BCRC 22490 / CBS 7301 / JCM 7358 / NBRC 10748 / NRRL Y-17804)</name>
    <dbReference type="NCBI Taxonomy" id="698492"/>
    <lineage>
        <taxon>Eukaryota</taxon>
        <taxon>Fungi</taxon>
        <taxon>Dikarya</taxon>
        <taxon>Ascomycota</taxon>
        <taxon>Taphrinomycotina</taxon>
        <taxon>Taphrinomycotina incertae sedis</taxon>
        <taxon>Saitoella</taxon>
    </lineage>
</organism>
<keyword evidence="2" id="KW-0472">Membrane</keyword>
<keyword evidence="2" id="KW-0812">Transmembrane</keyword>
<accession>A0A0E9NF18</accession>
<dbReference type="OMA" id="CFFVAPK"/>
<dbReference type="PANTHER" id="PTHR42923">
    <property type="entry name" value="PROTOPORPHYRINOGEN OXIDASE"/>
    <property type="match status" value="1"/>
</dbReference>
<feature type="transmembrane region" description="Helical" evidence="2">
    <location>
        <begin position="20"/>
        <end position="37"/>
    </location>
</feature>
<dbReference type="EMBL" id="BACD03000014">
    <property type="protein sequence ID" value="GAO48429.1"/>
    <property type="molecule type" value="Genomic_DNA"/>
</dbReference>
<dbReference type="InterPro" id="IPR036188">
    <property type="entry name" value="FAD/NAD-bd_sf"/>
</dbReference>
<dbReference type="AlphaFoldDB" id="A0A0E9NF18"/>
<dbReference type="Pfam" id="PF01593">
    <property type="entry name" value="Amino_oxidase"/>
    <property type="match status" value="1"/>
</dbReference>
<feature type="transmembrane region" description="Helical" evidence="2">
    <location>
        <begin position="129"/>
        <end position="152"/>
    </location>
</feature>
<dbReference type="SUPFAM" id="SSF51905">
    <property type="entry name" value="FAD/NAD(P)-binding domain"/>
    <property type="match status" value="1"/>
</dbReference>
<feature type="domain" description="Amine oxidase" evidence="3">
    <location>
        <begin position="27"/>
        <end position="286"/>
    </location>
</feature>
<reference evidence="4 5" key="2">
    <citation type="journal article" date="2014" name="J. Gen. Appl. Microbiol.">
        <title>The early diverging ascomycetous budding yeast Saitoella complicata has three histone deacetylases belonging to the Clr6, Hos2, and Rpd3 lineages.</title>
        <authorList>
            <person name="Nishida H."/>
            <person name="Matsumoto T."/>
            <person name="Kondo S."/>
            <person name="Hamamoto M."/>
            <person name="Yoshikawa H."/>
        </authorList>
    </citation>
    <scope>NUCLEOTIDE SEQUENCE [LARGE SCALE GENOMIC DNA]</scope>
    <source>
        <strain evidence="4 5">NRRL Y-17804</strain>
    </source>
</reference>
<dbReference type="STRING" id="698492.A0A0E9NF18"/>
<gene>
    <name evidence="4" type="ORF">G7K_2602-t1</name>
</gene>
<proteinExistence type="predicted"/>
<evidence type="ECO:0000259" key="3">
    <source>
        <dbReference type="Pfam" id="PF01593"/>
    </source>
</evidence>
<feature type="region of interest" description="Disordered" evidence="1">
    <location>
        <begin position="285"/>
        <end position="305"/>
    </location>
</feature>
<sequence>MAGSPRPPPAWDHKFKQTRIAIIGTGLAGLTTAHLLSRSSRSSNYSIHLFEAGPKIGFDAHSLVVDGRVVDVPMRAVTSGYYPRLMGLYRSLGVKLRRVRFSYSFSDGNGVRLTYGGGSGRRGVRASSIWETLITSLTFIYFAILATLYTYLLPPSMALSTTTLDTFLQTHHFPTSFSRNYLFPLFSAICTCSHSTTLRLPASEVLRYAAASLWGKHCVVEGGVRVVRRRLMEGIEEGNVHLGRGVERIRRANEKVKIKLEGCDDEEEFDHVVFAVGAAQARRILSSSSSSTKQDADTDNDAHEHKHGDLVRLLDAFESEKVEVITHRDTTILPASPTHLRTLNLSSHSSTNQTSTTHILAPTLLQTTNPTPTHTHTIPSPLLLGRAQFYRGIQTLESLEAVRELEGVQGWDGVWFVGSWTRKGLVLLEGCVEGAEGVVQGILAQENARRDGGKA</sequence>
<dbReference type="Proteomes" id="UP000033140">
    <property type="component" value="Unassembled WGS sequence"/>
</dbReference>
<dbReference type="InterPro" id="IPR002937">
    <property type="entry name" value="Amino_oxidase"/>
</dbReference>
<evidence type="ECO:0000256" key="2">
    <source>
        <dbReference type="SAM" id="Phobius"/>
    </source>
</evidence>
<dbReference type="GO" id="GO:0016491">
    <property type="term" value="F:oxidoreductase activity"/>
    <property type="evidence" value="ECO:0007669"/>
    <property type="project" value="InterPro"/>
</dbReference>
<reference evidence="4 5" key="3">
    <citation type="journal article" date="2015" name="Genome Announc.">
        <title>Draft Genome Sequence of the Archiascomycetous Yeast Saitoella complicata.</title>
        <authorList>
            <person name="Yamauchi K."/>
            <person name="Kondo S."/>
            <person name="Hamamoto M."/>
            <person name="Takahashi Y."/>
            <person name="Ogura Y."/>
            <person name="Hayashi T."/>
            <person name="Nishida H."/>
        </authorList>
    </citation>
    <scope>NUCLEOTIDE SEQUENCE [LARGE SCALE GENOMIC DNA]</scope>
    <source>
        <strain evidence="4 5">NRRL Y-17804</strain>
    </source>
</reference>
<dbReference type="InterPro" id="IPR050464">
    <property type="entry name" value="Zeta_carotene_desat/Oxidored"/>
</dbReference>
<evidence type="ECO:0000313" key="5">
    <source>
        <dbReference type="Proteomes" id="UP000033140"/>
    </source>
</evidence>
<evidence type="ECO:0000256" key="1">
    <source>
        <dbReference type="SAM" id="MobiDB-lite"/>
    </source>
</evidence>
<feature type="compositionally biased region" description="Basic and acidic residues" evidence="1">
    <location>
        <begin position="294"/>
        <end position="305"/>
    </location>
</feature>
<keyword evidence="2" id="KW-1133">Transmembrane helix</keyword>